<dbReference type="GO" id="GO:0000246">
    <property type="term" value="F:Delta24(24-1) sterol reductase activity"/>
    <property type="evidence" value="ECO:0007669"/>
    <property type="project" value="UniProtKB-EC"/>
</dbReference>
<feature type="compositionally biased region" description="Polar residues" evidence="18">
    <location>
        <begin position="1201"/>
        <end position="1212"/>
    </location>
</feature>
<feature type="compositionally biased region" description="Basic residues" evidence="18">
    <location>
        <begin position="227"/>
        <end position="239"/>
    </location>
</feature>
<dbReference type="Pfam" id="PF10433">
    <property type="entry name" value="Beta-prop_RSE1_1st"/>
    <property type="match status" value="1"/>
</dbReference>
<evidence type="ECO:0000256" key="14">
    <source>
        <dbReference type="ARBA" id="ARBA00023221"/>
    </source>
</evidence>
<evidence type="ECO:0000256" key="6">
    <source>
        <dbReference type="ARBA" id="ARBA00022857"/>
    </source>
</evidence>
<dbReference type="PANTHER" id="PTHR21257:SF31">
    <property type="entry name" value="DELTA(24(24(1)))-STEROL REDUCTASE ERG4"/>
    <property type="match status" value="1"/>
</dbReference>
<dbReference type="InterPro" id="IPR018083">
    <property type="entry name" value="Sterol_reductase_CS"/>
</dbReference>
<dbReference type="InterPro" id="IPR001171">
    <property type="entry name" value="ERG24_DHCR-like"/>
</dbReference>
<keyword evidence="8 19" id="KW-1133">Transmembrane helix</keyword>
<dbReference type="EC" id="1.3.1.71" evidence="16"/>
<feature type="domain" description="RSE1/DDB1/CPSF1 first beta-propeller" evidence="21">
    <location>
        <begin position="2"/>
        <end position="354"/>
    </location>
</feature>
<evidence type="ECO:0000256" key="3">
    <source>
        <dbReference type="ARBA" id="ARBA00005402"/>
    </source>
</evidence>
<keyword evidence="7" id="KW-0752">Steroid biosynthesis</keyword>
<feature type="transmembrane region" description="Helical" evidence="19">
    <location>
        <begin position="1357"/>
        <end position="1374"/>
    </location>
</feature>
<gene>
    <name evidence="22" type="ORF">E3P86_03928</name>
</gene>
<evidence type="ECO:0000256" key="10">
    <source>
        <dbReference type="ARBA" id="ARBA00023011"/>
    </source>
</evidence>
<dbReference type="InterPro" id="IPR018846">
    <property type="entry name" value="Beta-prop_RSE1/DDB1/CPSF1_1st"/>
</dbReference>
<comment type="subcellular location">
    <subcellularLocation>
        <location evidence="2">Membrane</location>
        <topology evidence="2">Multi-pass membrane protein</topology>
    </subcellularLocation>
    <subcellularLocation>
        <location evidence="1">Nucleus</location>
    </subcellularLocation>
</comment>
<keyword evidence="4" id="KW-0444">Lipid biosynthesis</keyword>
<feature type="region of interest" description="Disordered" evidence="18">
    <location>
        <begin position="1201"/>
        <end position="1240"/>
    </location>
</feature>
<evidence type="ECO:0000313" key="23">
    <source>
        <dbReference type="Proteomes" id="UP000310689"/>
    </source>
</evidence>
<dbReference type="GO" id="GO:0005789">
    <property type="term" value="C:endoplasmic reticulum membrane"/>
    <property type="evidence" value="ECO:0007669"/>
    <property type="project" value="TreeGrafter"/>
</dbReference>
<evidence type="ECO:0000256" key="16">
    <source>
        <dbReference type="ARBA" id="ARBA00038892"/>
    </source>
</evidence>
<feature type="transmembrane region" description="Helical" evidence="19">
    <location>
        <begin position="1386"/>
        <end position="1407"/>
    </location>
</feature>
<evidence type="ECO:0000256" key="8">
    <source>
        <dbReference type="ARBA" id="ARBA00022989"/>
    </source>
</evidence>
<keyword evidence="6" id="KW-0521">NADP</keyword>
<feature type="transmembrane region" description="Helical" evidence="19">
    <location>
        <begin position="1254"/>
        <end position="1276"/>
    </location>
</feature>
<feature type="non-terminal residue" evidence="22">
    <location>
        <position position="1"/>
    </location>
</feature>
<evidence type="ECO:0000256" key="11">
    <source>
        <dbReference type="ARBA" id="ARBA00023098"/>
    </source>
</evidence>
<feature type="transmembrane region" description="Helical" evidence="19">
    <location>
        <begin position="1507"/>
        <end position="1530"/>
    </location>
</feature>
<keyword evidence="13" id="KW-1207">Sterol metabolism</keyword>
<dbReference type="InterPro" id="IPR015943">
    <property type="entry name" value="WD40/YVTN_repeat-like_dom_sf"/>
</dbReference>
<comment type="similarity">
    <text evidence="3">Belongs to the ERG4/ERG24 family.</text>
</comment>
<dbReference type="Pfam" id="PF01222">
    <property type="entry name" value="ERG4_ERG24"/>
    <property type="match status" value="1"/>
</dbReference>
<evidence type="ECO:0000256" key="13">
    <source>
        <dbReference type="ARBA" id="ARBA00023166"/>
    </source>
</evidence>
<keyword evidence="12 19" id="KW-0472">Membrane</keyword>
<evidence type="ECO:0000256" key="12">
    <source>
        <dbReference type="ARBA" id="ARBA00023136"/>
    </source>
</evidence>
<feature type="transmembrane region" description="Helical" evidence="19">
    <location>
        <begin position="1542"/>
        <end position="1563"/>
    </location>
</feature>
<organism evidence="22 23">
    <name type="scientific">Wallemia ichthyophaga</name>
    <dbReference type="NCBI Taxonomy" id="245174"/>
    <lineage>
        <taxon>Eukaryota</taxon>
        <taxon>Fungi</taxon>
        <taxon>Dikarya</taxon>
        <taxon>Basidiomycota</taxon>
        <taxon>Wallemiomycotina</taxon>
        <taxon>Wallemiomycetes</taxon>
        <taxon>Wallemiales</taxon>
        <taxon>Wallemiaceae</taxon>
        <taxon>Wallemia</taxon>
    </lineage>
</organism>
<evidence type="ECO:0000256" key="15">
    <source>
        <dbReference type="ARBA" id="ARBA00029435"/>
    </source>
</evidence>
<evidence type="ECO:0000256" key="19">
    <source>
        <dbReference type="SAM" id="Phobius"/>
    </source>
</evidence>
<evidence type="ECO:0000256" key="9">
    <source>
        <dbReference type="ARBA" id="ARBA00023002"/>
    </source>
</evidence>
<dbReference type="PROSITE" id="PS01017">
    <property type="entry name" value="STEROL_REDUCT_1"/>
    <property type="match status" value="1"/>
</dbReference>
<dbReference type="Pfam" id="PF03178">
    <property type="entry name" value="CPSF_A"/>
    <property type="match status" value="1"/>
</dbReference>
<comment type="catalytic activity">
    <reaction evidence="17">
        <text>ergosterol + NADP(+) = ergosta-5,7,22,24(28)-tetraen-3beta-ol + NADPH + H(+)</text>
        <dbReference type="Rhea" id="RHEA:18501"/>
        <dbReference type="ChEBI" id="CHEBI:15378"/>
        <dbReference type="ChEBI" id="CHEBI:16933"/>
        <dbReference type="ChEBI" id="CHEBI:18249"/>
        <dbReference type="ChEBI" id="CHEBI:57783"/>
        <dbReference type="ChEBI" id="CHEBI:58349"/>
        <dbReference type="EC" id="1.3.1.71"/>
    </reaction>
    <physiologicalReaction direction="right-to-left" evidence="17">
        <dbReference type="Rhea" id="RHEA:18503"/>
    </physiologicalReaction>
</comment>
<proteinExistence type="inferred from homology"/>
<feature type="region of interest" description="Disordered" evidence="18">
    <location>
        <begin position="216"/>
        <end position="266"/>
    </location>
</feature>
<protein>
    <recommendedName>
        <fullName evidence="16">Delta(24(24(1)))-sterol reductase</fullName>
        <ecNumber evidence="16">1.3.1.71</ecNumber>
    </recommendedName>
</protein>
<evidence type="ECO:0000259" key="21">
    <source>
        <dbReference type="Pfam" id="PF10433"/>
    </source>
</evidence>
<accession>A0A4T0IJI1</accession>
<keyword evidence="10" id="KW-0756">Sterol biosynthesis</keyword>
<comment type="caution">
    <text evidence="22">The sequence shown here is derived from an EMBL/GenBank/DDBJ whole genome shotgun (WGS) entry which is preliminary data.</text>
</comment>
<evidence type="ECO:0000256" key="7">
    <source>
        <dbReference type="ARBA" id="ARBA00022955"/>
    </source>
</evidence>
<feature type="compositionally biased region" description="Polar residues" evidence="18">
    <location>
        <begin position="244"/>
        <end position="264"/>
    </location>
</feature>
<keyword evidence="9" id="KW-0560">Oxidoreductase</keyword>
<dbReference type="Gene3D" id="2.130.10.10">
    <property type="entry name" value="YVTN repeat-like/Quinoprotein amine dehydrogenase"/>
    <property type="match status" value="3"/>
</dbReference>
<evidence type="ECO:0000256" key="18">
    <source>
        <dbReference type="SAM" id="MobiDB-lite"/>
    </source>
</evidence>
<reference evidence="22 23" key="1">
    <citation type="submission" date="2019-03" db="EMBL/GenBank/DDBJ databases">
        <title>Sequencing 23 genomes of Wallemia ichthyophaga.</title>
        <authorList>
            <person name="Gostincar C."/>
        </authorList>
    </citation>
    <scope>NUCLEOTIDE SEQUENCE [LARGE SCALE GENOMIC DNA]</scope>
    <source>
        <strain evidence="22 23">EXF-6200</strain>
    </source>
</reference>
<dbReference type="GO" id="GO:0005634">
    <property type="term" value="C:nucleus"/>
    <property type="evidence" value="ECO:0007669"/>
    <property type="project" value="UniProtKB-SubCell"/>
</dbReference>
<dbReference type="EMBL" id="SPOI01000365">
    <property type="protein sequence ID" value="TIB28092.1"/>
    <property type="molecule type" value="Genomic_DNA"/>
</dbReference>
<evidence type="ECO:0000313" key="22">
    <source>
        <dbReference type="EMBL" id="TIB28092.1"/>
    </source>
</evidence>
<dbReference type="InterPro" id="IPR004871">
    <property type="entry name" value="RSE1/DDB1/CPSF1_C"/>
</dbReference>
<dbReference type="PROSITE" id="PS01018">
    <property type="entry name" value="STEROL_REDUCT_2"/>
    <property type="match status" value="1"/>
</dbReference>
<feature type="region of interest" description="Disordered" evidence="18">
    <location>
        <begin position="683"/>
        <end position="704"/>
    </location>
</feature>
<dbReference type="Gene3D" id="1.20.120.1630">
    <property type="match status" value="1"/>
</dbReference>
<feature type="transmembrane region" description="Helical" evidence="19">
    <location>
        <begin position="1316"/>
        <end position="1336"/>
    </location>
</feature>
<evidence type="ECO:0000259" key="20">
    <source>
        <dbReference type="Pfam" id="PF03178"/>
    </source>
</evidence>
<keyword evidence="11" id="KW-0443">Lipid metabolism</keyword>
<keyword evidence="5 19" id="KW-0812">Transmembrane</keyword>
<feature type="region of interest" description="Disordered" evidence="18">
    <location>
        <begin position="551"/>
        <end position="574"/>
    </location>
</feature>
<evidence type="ECO:0000256" key="2">
    <source>
        <dbReference type="ARBA" id="ARBA00004141"/>
    </source>
</evidence>
<feature type="compositionally biased region" description="Acidic residues" evidence="18">
    <location>
        <begin position="563"/>
        <end position="574"/>
    </location>
</feature>
<sequence>IDVNGRILGIDRLRISGEAHDVLLLTLDHPSAQLVVLRVWEGDCGLEHKTECLKMLTHGASSSTTTTGTGTSPSHEYCNTLVDHSSQTGLSHLWQGQLHAFRLSYDQTHSRHIIDGRTTQIDWSVTLAMAFLAVEEGDRATLCRLVRAPDAPNPVIVVECLNQEGDGVDVSPPKLRIETSCPTASLLVSVCGGKRGVLVIGAFSCEYYDVPRVGDVDAEVGGESGKTRRRSKSKSKSKSHSSSTNIETTGATTPLQQIPNTSSHTPFATPTACTAATADGLAWVVGDARGDLYYLAITQSGLETHHLGTTSVASTLQHLGNGCFYVGSQCEDSKVVSVSVVHGAQPHLVELQSFTNLAPVSDLAVLYPDDTEQTQSQTQSHTQTQVVTCSGANKSGKLRVVSTGVGVRDVYLAPLELLGEDKTATPNTLTALHALHSLPNHLLFSYPTSTHIYTYPNALYGTLDELDGEQDKYKQLKKDVPTLATVHWGSRTVVYQSDSMFVFNMIGKLVSRRDMDVDGVYVDGHSRFTSARSPYVLVVMSDRVLLQCANNNDNDNLEHNDKDDDNDSDNDNDNDITFHERLIRKPHHSTVFAPLDDSHIAYATWEDSTVRVMRISGQCGQGGQGARDAQDAQDVQDGFVVCACSSPDNSHIYSLLAVDGVIIAGTALGNVFAFEYAQAAQTSHTSPGNTDTITNTPASHTATVGSTPVTLQRAASGAIFALCDVPSIVGVSVDMQRSVSVSVSGVNAPFIHAMTSYKCDSGSEKDGASEEEDMYVLAHTDSIRFCTIPSTQHTVHVRTIEIGVDIPRVLTHIPSHNMFAVGCVRTAYPSDRTVIEGGGGSSVRLFDDTLSPIETLQLQLEEGEVVSVVECLNVGREKTGEGEKHTVLAIGTYYINDSNGDDNGDGGDVDRGRFLLATVSHTPTHSHLDIVAQLAVPGCVYAVCELDGRIAIAVGHQVRLYEVELSRKCQLNLVASYGNAFVVVSLTAMHGVLVVADFLKSAIYLKLELRQRAETSELELVQVGYDAHTRWSSLVEAVEGVHGERGAQERHNNHFITLGADLRFNLFVLHYEQIGEEHRVSSREVAQLQENVSAICGRRQGASVSVNVNVSARDNYHNHALHTLAVYGTSAGSLCVLAEVDESSSAELVQMEKSARADGALVGQSAQSDIIDGDLLSRNSKYSGYLKNSLFDLVSCPPALSSEQPTPQMSSQHARDDSDNESISSVASTAAPTVSKEGRRTDKTQFFEHQEYEFGGPCGVVAMMLGFPLLMYYFYICMQANDGWFLYPKSLAEVKPLGEYMWLYAQQHAYPTRKAWAIYCGLMAMQFALAVIMPGFHQKGLPVPSLKYKSLDYNCNAMLSFYATILIASVLHTTHTFRLTEIVDNFGGLMTVAILVGYAGSLAVYFLTVMFGHPLRMSGNFFYDLFMGASLNPRILGVDIKMWAEVRIPWVLLFGIAVSGACKQYDTFGTVSPNMAFMVLATGLYINACAKAEECIPQTWDMAWEKFGFMLCFWNFAGVPFTYCYPVLYLTNHHPSEYEWSLSTYAVLFGVLIASYSVFDLAMAQKSRFKMQQQGITKFRFGFPYIPGSTPDPATTRYIQTQHGSKLLISGPWAYCRKPNYLADWIQATSWGMSCGLPFIASPPIPHWYAVWFFIVLVHRCERDFERCAAKYGEDWEEYCRRVPYKFIPYVW</sequence>
<keyword evidence="14" id="KW-0753">Steroid metabolism</keyword>
<evidence type="ECO:0000256" key="17">
    <source>
        <dbReference type="ARBA" id="ARBA00048918"/>
    </source>
</evidence>
<dbReference type="Proteomes" id="UP000310689">
    <property type="component" value="Unassembled WGS sequence"/>
</dbReference>
<comment type="pathway">
    <text evidence="15">Steroid metabolism; ergosterol biosynthesis.</text>
</comment>
<dbReference type="GO" id="GO:0003676">
    <property type="term" value="F:nucleic acid binding"/>
    <property type="evidence" value="ECO:0007669"/>
    <property type="project" value="InterPro"/>
</dbReference>
<feature type="compositionally biased region" description="Low complexity" evidence="18">
    <location>
        <begin position="1222"/>
        <end position="1235"/>
    </location>
</feature>
<dbReference type="PANTHER" id="PTHR21257">
    <property type="entry name" value="DELTA(14)-STEROL REDUCTASE"/>
    <property type="match status" value="1"/>
</dbReference>
<dbReference type="GO" id="GO:0006696">
    <property type="term" value="P:ergosterol biosynthetic process"/>
    <property type="evidence" value="ECO:0007669"/>
    <property type="project" value="TreeGrafter"/>
</dbReference>
<evidence type="ECO:0000256" key="5">
    <source>
        <dbReference type="ARBA" id="ARBA00022692"/>
    </source>
</evidence>
<feature type="domain" description="RSE1/DDB1/CPSF1 C-terminal" evidence="20">
    <location>
        <begin position="841"/>
        <end position="1153"/>
    </location>
</feature>
<name>A0A4T0IJI1_WALIC</name>
<evidence type="ECO:0000256" key="1">
    <source>
        <dbReference type="ARBA" id="ARBA00004123"/>
    </source>
</evidence>
<evidence type="ECO:0000256" key="4">
    <source>
        <dbReference type="ARBA" id="ARBA00022516"/>
    </source>
</evidence>